<evidence type="ECO:0000256" key="6">
    <source>
        <dbReference type="SAM" id="Phobius"/>
    </source>
</evidence>
<dbReference type="EMBL" id="BAABCR010000012">
    <property type="protein sequence ID" value="GAA4026991.1"/>
    <property type="molecule type" value="Genomic_DNA"/>
</dbReference>
<evidence type="ECO:0000256" key="2">
    <source>
        <dbReference type="ARBA" id="ARBA00022490"/>
    </source>
</evidence>
<keyword evidence="6" id="KW-1133">Transmembrane helix</keyword>
<sequence>MRELEAKNYSYFEESINQSDSVKSKQIARLWIAKSKSEKNWIQLTKAYRAIIFLEYEKKRLNYVDSLITAAKKTKDAETIGQAYLTKGIVYYSQKKHNQALDNYLLADGYISQTKNKKAFYKVKYSIAHTKYYLGFYDEAISLFQECLIYFDEESDIAYLNTLHSLGLCYNKIGKYNKSSYYNKIGLLSCIELENTTMIAYFNHSEAINDYGNGNYRRAIAELKKCIPQMQTRKDFANETLANFYIGMSYWRLNQKEQAIPYFKKIDTALQKYNYTKTDLRHAYELLIDYYKKSNNQQLQLHYIDRLLKVDSILNNNYKYLSKRIFKEYDTKKLLLDKNQIKQQMITGYRVHYTVISALTGIVIFLVWRHKRNKKRYKLKFEELMSKKEIPLKQLTENNNDNGFEINPELVKTILQNLEKFEKNKKYLEKDMTLIKLSGYLKTNPKYASKVILKYRGKKTIEYISDLKIDYIVDKLKTENKFRNYTNKALADEAGFGSTQNFTKAFNKRLEMPPTFFIQQLKDSFPL</sequence>
<protein>
    <submittedName>
        <fullName evidence="8">AraC family transcriptional regulator</fullName>
    </submittedName>
</protein>
<accession>A0ABP7TIV8</accession>
<dbReference type="InterPro" id="IPR011990">
    <property type="entry name" value="TPR-like_helical_dom_sf"/>
</dbReference>
<evidence type="ECO:0000256" key="3">
    <source>
        <dbReference type="ARBA" id="ARBA00022737"/>
    </source>
</evidence>
<dbReference type="InterPro" id="IPR019734">
    <property type="entry name" value="TPR_rpt"/>
</dbReference>
<dbReference type="RefSeq" id="WP_324692208.1">
    <property type="nucleotide sequence ID" value="NZ_JAXAVY010000008.1"/>
</dbReference>
<keyword evidence="2" id="KW-0963">Cytoplasm</keyword>
<dbReference type="PROSITE" id="PS01124">
    <property type="entry name" value="HTH_ARAC_FAMILY_2"/>
    <property type="match status" value="1"/>
</dbReference>
<comment type="subcellular location">
    <subcellularLocation>
        <location evidence="1">Cytoplasm</location>
    </subcellularLocation>
</comment>
<dbReference type="InterPro" id="IPR018060">
    <property type="entry name" value="HTH_AraC"/>
</dbReference>
<dbReference type="InterPro" id="IPR051476">
    <property type="entry name" value="Bac_ResReg_Asp_Phosphatase"/>
</dbReference>
<evidence type="ECO:0000259" key="7">
    <source>
        <dbReference type="PROSITE" id="PS01124"/>
    </source>
</evidence>
<feature type="transmembrane region" description="Helical" evidence="6">
    <location>
        <begin position="351"/>
        <end position="368"/>
    </location>
</feature>
<feature type="domain" description="HTH araC/xylS-type" evidence="7">
    <location>
        <begin position="408"/>
        <end position="520"/>
    </location>
</feature>
<comment type="caution">
    <text evidence="8">The sequence shown here is derived from an EMBL/GenBank/DDBJ whole genome shotgun (WGS) entry which is preliminary data.</text>
</comment>
<dbReference type="PANTHER" id="PTHR46630:SF1">
    <property type="entry name" value="TETRATRICOPEPTIDE REPEAT PROTEIN 29"/>
    <property type="match status" value="1"/>
</dbReference>
<dbReference type="PANTHER" id="PTHR46630">
    <property type="entry name" value="TETRATRICOPEPTIDE REPEAT PROTEIN 29"/>
    <property type="match status" value="1"/>
</dbReference>
<dbReference type="Gene3D" id="1.10.10.60">
    <property type="entry name" value="Homeodomain-like"/>
    <property type="match status" value="1"/>
</dbReference>
<proteinExistence type="inferred from homology"/>
<dbReference type="SUPFAM" id="SSF48452">
    <property type="entry name" value="TPR-like"/>
    <property type="match status" value="1"/>
</dbReference>
<reference evidence="9" key="1">
    <citation type="journal article" date="2019" name="Int. J. Syst. Evol. Microbiol.">
        <title>The Global Catalogue of Microorganisms (GCM) 10K type strain sequencing project: providing services to taxonomists for standard genome sequencing and annotation.</title>
        <authorList>
            <consortium name="The Broad Institute Genomics Platform"/>
            <consortium name="The Broad Institute Genome Sequencing Center for Infectious Disease"/>
            <person name="Wu L."/>
            <person name="Ma J."/>
        </authorList>
    </citation>
    <scope>NUCLEOTIDE SEQUENCE [LARGE SCALE GENOMIC DNA]</scope>
    <source>
        <strain evidence="9">JCM 17064</strain>
    </source>
</reference>
<comment type="similarity">
    <text evidence="5">Belongs to the Rap family.</text>
</comment>
<keyword evidence="3" id="KW-0677">Repeat</keyword>
<evidence type="ECO:0000256" key="4">
    <source>
        <dbReference type="ARBA" id="ARBA00022803"/>
    </source>
</evidence>
<keyword evidence="4" id="KW-0802">TPR repeat</keyword>
<evidence type="ECO:0000313" key="8">
    <source>
        <dbReference type="EMBL" id="GAA4026991.1"/>
    </source>
</evidence>
<keyword evidence="6" id="KW-0472">Membrane</keyword>
<evidence type="ECO:0000256" key="1">
    <source>
        <dbReference type="ARBA" id="ARBA00004496"/>
    </source>
</evidence>
<dbReference type="Gene3D" id="1.25.40.10">
    <property type="entry name" value="Tetratricopeptide repeat domain"/>
    <property type="match status" value="2"/>
</dbReference>
<dbReference type="SMART" id="SM00342">
    <property type="entry name" value="HTH_ARAC"/>
    <property type="match status" value="1"/>
</dbReference>
<keyword evidence="6" id="KW-0812">Transmembrane</keyword>
<evidence type="ECO:0000256" key="5">
    <source>
        <dbReference type="ARBA" id="ARBA00038253"/>
    </source>
</evidence>
<name>A0ABP7TIV8_9FLAO</name>
<gene>
    <name evidence="8" type="ORF">GCM10022386_07980</name>
</gene>
<dbReference type="SMART" id="SM00028">
    <property type="entry name" value="TPR"/>
    <property type="match status" value="3"/>
</dbReference>
<organism evidence="8 9">
    <name type="scientific">Flavobacterium cheonhonense</name>
    <dbReference type="NCBI Taxonomy" id="706185"/>
    <lineage>
        <taxon>Bacteria</taxon>
        <taxon>Pseudomonadati</taxon>
        <taxon>Bacteroidota</taxon>
        <taxon>Flavobacteriia</taxon>
        <taxon>Flavobacteriales</taxon>
        <taxon>Flavobacteriaceae</taxon>
        <taxon>Flavobacterium</taxon>
    </lineage>
</organism>
<dbReference type="Proteomes" id="UP001500968">
    <property type="component" value="Unassembled WGS sequence"/>
</dbReference>
<evidence type="ECO:0000313" key="9">
    <source>
        <dbReference type="Proteomes" id="UP001500968"/>
    </source>
</evidence>
<keyword evidence="9" id="KW-1185">Reference proteome</keyword>